<comment type="caution">
    <text evidence="1">The sequence shown here is derived from an EMBL/GenBank/DDBJ whole genome shotgun (WGS) entry which is preliminary data.</text>
</comment>
<dbReference type="EMBL" id="BPVZ01000082">
    <property type="protein sequence ID" value="GKV29147.1"/>
    <property type="molecule type" value="Genomic_DNA"/>
</dbReference>
<evidence type="ECO:0000313" key="1">
    <source>
        <dbReference type="EMBL" id="GKV29147.1"/>
    </source>
</evidence>
<gene>
    <name evidence="1" type="ORF">SLEP1_g38105</name>
</gene>
<proteinExistence type="predicted"/>
<accession>A0AAV5KX02</accession>
<organism evidence="1 2">
    <name type="scientific">Rubroshorea leprosula</name>
    <dbReference type="NCBI Taxonomy" id="152421"/>
    <lineage>
        <taxon>Eukaryota</taxon>
        <taxon>Viridiplantae</taxon>
        <taxon>Streptophyta</taxon>
        <taxon>Embryophyta</taxon>
        <taxon>Tracheophyta</taxon>
        <taxon>Spermatophyta</taxon>
        <taxon>Magnoliopsida</taxon>
        <taxon>eudicotyledons</taxon>
        <taxon>Gunneridae</taxon>
        <taxon>Pentapetalae</taxon>
        <taxon>rosids</taxon>
        <taxon>malvids</taxon>
        <taxon>Malvales</taxon>
        <taxon>Dipterocarpaceae</taxon>
        <taxon>Rubroshorea</taxon>
    </lineage>
</organism>
<dbReference type="AlphaFoldDB" id="A0AAV5KX02"/>
<sequence>MLMEKLKRRDGEEMLTQKETDLKSAVGAMKKNLTMEVQVLKGLMKAIEMLLIMESSSVKGCSGQEAALKWEIVRPVLGPILRKMKGEYL</sequence>
<name>A0AAV5KX02_9ROSI</name>
<evidence type="ECO:0000313" key="2">
    <source>
        <dbReference type="Proteomes" id="UP001054252"/>
    </source>
</evidence>
<protein>
    <submittedName>
        <fullName evidence="1">Uncharacterized protein</fullName>
    </submittedName>
</protein>
<keyword evidence="2" id="KW-1185">Reference proteome</keyword>
<dbReference type="Proteomes" id="UP001054252">
    <property type="component" value="Unassembled WGS sequence"/>
</dbReference>
<reference evidence="1 2" key="1">
    <citation type="journal article" date="2021" name="Commun. Biol.">
        <title>The genome of Shorea leprosula (Dipterocarpaceae) highlights the ecological relevance of drought in aseasonal tropical rainforests.</title>
        <authorList>
            <person name="Ng K.K.S."/>
            <person name="Kobayashi M.J."/>
            <person name="Fawcett J.A."/>
            <person name="Hatakeyama M."/>
            <person name="Paape T."/>
            <person name="Ng C.H."/>
            <person name="Ang C.C."/>
            <person name="Tnah L.H."/>
            <person name="Lee C.T."/>
            <person name="Nishiyama T."/>
            <person name="Sese J."/>
            <person name="O'Brien M.J."/>
            <person name="Copetti D."/>
            <person name="Mohd Noor M.I."/>
            <person name="Ong R.C."/>
            <person name="Putra M."/>
            <person name="Sireger I.Z."/>
            <person name="Indrioko S."/>
            <person name="Kosugi Y."/>
            <person name="Izuno A."/>
            <person name="Isagi Y."/>
            <person name="Lee S.L."/>
            <person name="Shimizu K.K."/>
        </authorList>
    </citation>
    <scope>NUCLEOTIDE SEQUENCE [LARGE SCALE GENOMIC DNA]</scope>
    <source>
        <strain evidence="1">214</strain>
    </source>
</reference>